<evidence type="ECO:0000256" key="1">
    <source>
        <dbReference type="SAM" id="MobiDB-lite"/>
    </source>
</evidence>
<keyword evidence="3" id="KW-1185">Reference proteome</keyword>
<gene>
    <name evidence="2" type="ORF">WP2_11</name>
</gene>
<evidence type="ECO:0000313" key="2">
    <source>
        <dbReference type="EMBL" id="AHZ10883.1"/>
    </source>
</evidence>
<protein>
    <submittedName>
        <fullName evidence="2">Uncharacterized protein</fullName>
    </submittedName>
</protein>
<dbReference type="EMBL" id="KJ528544">
    <property type="protein sequence ID" value="AHZ10883.1"/>
    <property type="molecule type" value="Genomic_DNA"/>
</dbReference>
<dbReference type="RefSeq" id="YP_009032588.1">
    <property type="nucleotide sequence ID" value="NC_024149.1"/>
</dbReference>
<feature type="compositionally biased region" description="Polar residues" evidence="1">
    <location>
        <begin position="93"/>
        <end position="102"/>
    </location>
</feature>
<feature type="region of interest" description="Disordered" evidence="1">
    <location>
        <begin position="79"/>
        <end position="102"/>
    </location>
</feature>
<accession>A0A024B474</accession>
<dbReference type="KEGG" id="vg:19488294"/>
<dbReference type="GeneID" id="19488294"/>
<evidence type="ECO:0000313" key="3">
    <source>
        <dbReference type="Proteomes" id="UP000026904"/>
    </source>
</evidence>
<organism evidence="2 3">
    <name type="scientific">Lactococcus phage WP-2</name>
    <dbReference type="NCBI Taxonomy" id="1486423"/>
    <lineage>
        <taxon>Viruses</taxon>
        <taxon>Duplodnaviria</taxon>
        <taxon>Heunggongvirae</taxon>
        <taxon>Uroviricota</taxon>
        <taxon>Caudoviricetes</taxon>
        <taxon>Rountreeviridae</taxon>
        <taxon>Negarvirus</taxon>
        <taxon>Negarvirus WP2</taxon>
    </lineage>
</organism>
<dbReference type="Proteomes" id="UP000026904">
    <property type="component" value="Segment"/>
</dbReference>
<name>A0A024B474_9CAUD</name>
<sequence length="159" mass="17778">MKNKIIKLTLILMLLGSSSTVYGAGSDVPNLAVNANGIELPIDQQQPDVVYQYFSANPDLIKNYSFYEQQEIKGIMAKASAPHVPNSEEKTEVNTTEKSTANSIEKTEEKHVETLKDMEEEKGEAFPIERILQMSAYALICMVSIKMLADDYTRKGNKK</sequence>
<proteinExistence type="predicted"/>
<reference evidence="2 3" key="1">
    <citation type="journal article" date="2014" name="Gene">
        <title>Comparative genomic analysis of Lactococcus garvieae phage WP-2, a new member of Picovirinae subfamily of Podoviridae.</title>
        <authorList>
            <person name="Ghasemi S.M."/>
            <person name="Bouzari M."/>
            <person name="Yoon B.H."/>
            <person name="Chang H.I."/>
        </authorList>
    </citation>
    <scope>NUCLEOTIDE SEQUENCE [LARGE SCALE GENOMIC DNA]</scope>
    <source>
        <strain evidence="2">WP-2</strain>
    </source>
</reference>